<sequence length="79" mass="9111">MDDFEHDNLPVILPTYDDDPLLTTKEAAAYLGQAPSTLATWRVRWSDGPRYLKIGRKVYYLLSELKRFRAKCMRTSTSG</sequence>
<evidence type="ECO:0000259" key="1">
    <source>
        <dbReference type="Pfam" id="PF12728"/>
    </source>
</evidence>
<proteinExistence type="predicted"/>
<dbReference type="SUPFAM" id="SSF46955">
    <property type="entry name" value="Putative DNA-binding domain"/>
    <property type="match status" value="1"/>
</dbReference>
<reference evidence="2 3" key="1">
    <citation type="journal article" date="2018" name="Nat. Biotechnol.">
        <title>A standardized bacterial taxonomy based on genome phylogeny substantially revises the tree of life.</title>
        <authorList>
            <person name="Parks D.H."/>
            <person name="Chuvochina M."/>
            <person name="Waite D.W."/>
            <person name="Rinke C."/>
            <person name="Skarshewski A."/>
            <person name="Chaumeil P.A."/>
            <person name="Hugenholtz P."/>
        </authorList>
    </citation>
    <scope>NUCLEOTIDE SEQUENCE [LARGE SCALE GENOMIC DNA]</scope>
    <source>
        <strain evidence="2">UBA10378</strain>
    </source>
</reference>
<dbReference type="EMBL" id="DOGS01000319">
    <property type="protein sequence ID" value="HBQ50321.1"/>
    <property type="molecule type" value="Genomic_DNA"/>
</dbReference>
<dbReference type="Proteomes" id="UP000263957">
    <property type="component" value="Unassembled WGS sequence"/>
</dbReference>
<comment type="caution">
    <text evidence="2">The sequence shown here is derived from an EMBL/GenBank/DDBJ whole genome shotgun (WGS) entry which is preliminary data.</text>
</comment>
<name>A0A356W9G0_9PROT</name>
<dbReference type="InterPro" id="IPR041657">
    <property type="entry name" value="HTH_17"/>
</dbReference>
<evidence type="ECO:0000313" key="3">
    <source>
        <dbReference type="Proteomes" id="UP000263957"/>
    </source>
</evidence>
<dbReference type="AlphaFoldDB" id="A0A356W9G0"/>
<feature type="domain" description="Helix-turn-helix" evidence="1">
    <location>
        <begin position="21"/>
        <end position="72"/>
    </location>
</feature>
<accession>A0A356W9G0</accession>
<gene>
    <name evidence="2" type="ORF">DD728_15840</name>
</gene>
<organism evidence="2 3">
    <name type="scientific">Hyphomonas atlantica</name>
    <dbReference type="NCBI Taxonomy" id="1280948"/>
    <lineage>
        <taxon>Bacteria</taxon>
        <taxon>Pseudomonadati</taxon>
        <taxon>Pseudomonadota</taxon>
        <taxon>Alphaproteobacteria</taxon>
        <taxon>Hyphomonadales</taxon>
        <taxon>Hyphomonadaceae</taxon>
        <taxon>Hyphomonas</taxon>
    </lineage>
</organism>
<dbReference type="InterPro" id="IPR009061">
    <property type="entry name" value="DNA-bd_dom_put_sf"/>
</dbReference>
<protein>
    <recommendedName>
        <fullName evidence="1">Helix-turn-helix domain-containing protein</fullName>
    </recommendedName>
</protein>
<evidence type="ECO:0000313" key="2">
    <source>
        <dbReference type="EMBL" id="HBQ50321.1"/>
    </source>
</evidence>
<dbReference type="Pfam" id="PF12728">
    <property type="entry name" value="HTH_17"/>
    <property type="match status" value="1"/>
</dbReference>